<organism evidence="3 4">
    <name type="scientific">Elysia chlorotica</name>
    <name type="common">Eastern emerald elysia</name>
    <name type="synonym">Sea slug</name>
    <dbReference type="NCBI Taxonomy" id="188477"/>
    <lineage>
        <taxon>Eukaryota</taxon>
        <taxon>Metazoa</taxon>
        <taxon>Spiralia</taxon>
        <taxon>Lophotrochozoa</taxon>
        <taxon>Mollusca</taxon>
        <taxon>Gastropoda</taxon>
        <taxon>Heterobranchia</taxon>
        <taxon>Euthyneura</taxon>
        <taxon>Panpulmonata</taxon>
        <taxon>Sacoglossa</taxon>
        <taxon>Placobranchoidea</taxon>
        <taxon>Plakobranchidae</taxon>
        <taxon>Elysia</taxon>
    </lineage>
</organism>
<evidence type="ECO:0000313" key="3">
    <source>
        <dbReference type="EMBL" id="RUS91622.1"/>
    </source>
</evidence>
<reference evidence="3 4" key="1">
    <citation type="submission" date="2019-01" db="EMBL/GenBank/DDBJ databases">
        <title>A draft genome assembly of the solar-powered sea slug Elysia chlorotica.</title>
        <authorList>
            <person name="Cai H."/>
            <person name="Li Q."/>
            <person name="Fang X."/>
            <person name="Li J."/>
            <person name="Curtis N.E."/>
            <person name="Altenburger A."/>
            <person name="Shibata T."/>
            <person name="Feng M."/>
            <person name="Maeda T."/>
            <person name="Schwartz J.A."/>
            <person name="Shigenobu S."/>
            <person name="Lundholm N."/>
            <person name="Nishiyama T."/>
            <person name="Yang H."/>
            <person name="Hasebe M."/>
            <person name="Li S."/>
            <person name="Pierce S.K."/>
            <person name="Wang J."/>
        </authorList>
    </citation>
    <scope>NUCLEOTIDE SEQUENCE [LARGE SCALE GENOMIC DNA]</scope>
    <source>
        <strain evidence="3">EC2010</strain>
        <tissue evidence="3">Whole organism of an adult</tissue>
    </source>
</reference>
<keyword evidence="2" id="KW-0472">Membrane</keyword>
<gene>
    <name evidence="3" type="ORF">EGW08_000595</name>
</gene>
<feature type="compositionally biased region" description="Basic and acidic residues" evidence="1">
    <location>
        <begin position="196"/>
        <end position="218"/>
    </location>
</feature>
<evidence type="ECO:0000256" key="2">
    <source>
        <dbReference type="SAM" id="Phobius"/>
    </source>
</evidence>
<dbReference type="EMBL" id="RQTK01000008">
    <property type="protein sequence ID" value="RUS91622.1"/>
    <property type="molecule type" value="Genomic_DNA"/>
</dbReference>
<feature type="compositionally biased region" description="Low complexity" evidence="1">
    <location>
        <begin position="173"/>
        <end position="186"/>
    </location>
</feature>
<proteinExistence type="predicted"/>
<protein>
    <submittedName>
        <fullName evidence="3">Uncharacterized protein</fullName>
    </submittedName>
</protein>
<evidence type="ECO:0000256" key="1">
    <source>
        <dbReference type="SAM" id="MobiDB-lite"/>
    </source>
</evidence>
<feature type="compositionally biased region" description="Basic and acidic residues" evidence="1">
    <location>
        <begin position="131"/>
        <end position="169"/>
    </location>
</feature>
<feature type="compositionally biased region" description="Basic and acidic residues" evidence="1">
    <location>
        <begin position="288"/>
        <end position="302"/>
    </location>
</feature>
<keyword evidence="2" id="KW-0812">Transmembrane</keyword>
<keyword evidence="4" id="KW-1185">Reference proteome</keyword>
<feature type="transmembrane region" description="Helical" evidence="2">
    <location>
        <begin position="12"/>
        <end position="36"/>
    </location>
</feature>
<comment type="caution">
    <text evidence="3">The sequence shown here is derived from an EMBL/GenBank/DDBJ whole genome shotgun (WGS) entry which is preliminary data.</text>
</comment>
<keyword evidence="2" id="KW-1133">Transmembrane helix</keyword>
<feature type="region of interest" description="Disordered" evidence="1">
    <location>
        <begin position="262"/>
        <end position="345"/>
    </location>
</feature>
<dbReference type="AlphaFoldDB" id="A0A3S1BUK5"/>
<dbReference type="Proteomes" id="UP000271974">
    <property type="component" value="Unassembled WGS sequence"/>
</dbReference>
<feature type="compositionally biased region" description="Basic and acidic residues" evidence="1">
    <location>
        <begin position="309"/>
        <end position="323"/>
    </location>
</feature>
<feature type="region of interest" description="Disordered" evidence="1">
    <location>
        <begin position="126"/>
        <end position="224"/>
    </location>
</feature>
<sequence>MRLPAGGGFCIRLSFCLILTAVTVINLITLFSTDLLRHQRDGKRLGHQDSISFQQETPELAPNTVLDFQFVPRSWKQSDESSASLIKKSPELREDEGNSLLAKETKYGTGFNSSAVKDKISEFNSDTNLKQVERNSRSHGGTDKGPRLKPVEKLPNIIEHDLGLEDFVKKPSNKSSSSRSKKSSPNEGKNLTTGKTRMDIRENSKDSRRSDIKSRVKQGEVLPLENTVPKKKEFIERQNSSIVRETKVKKYSKVLDQVAIVSRSSSPSILPSVLNQTKKQKNTSELPPPHHDKAMPKSDLSRSRGHVPNRSERMGSEKVEKVSLSKHGGSNGTVSCEKSAHNLRK</sequence>
<feature type="compositionally biased region" description="Low complexity" evidence="1">
    <location>
        <begin position="262"/>
        <end position="274"/>
    </location>
</feature>
<name>A0A3S1BUK5_ELYCH</name>
<evidence type="ECO:0000313" key="4">
    <source>
        <dbReference type="Proteomes" id="UP000271974"/>
    </source>
</evidence>
<accession>A0A3S1BUK5</accession>